<reference evidence="1" key="1">
    <citation type="submission" date="2023-04" db="EMBL/GenBank/DDBJ databases">
        <title>Ambrosiozyma monospora NBRC 10751.</title>
        <authorList>
            <person name="Ichikawa N."/>
            <person name="Sato H."/>
            <person name="Tonouchi N."/>
        </authorList>
    </citation>
    <scope>NUCLEOTIDE SEQUENCE</scope>
    <source>
        <strain evidence="1">NBRC 10751</strain>
    </source>
</reference>
<comment type="caution">
    <text evidence="1">The sequence shown here is derived from an EMBL/GenBank/DDBJ whole genome shotgun (WGS) entry which is preliminary data.</text>
</comment>
<keyword evidence="2" id="KW-1185">Reference proteome</keyword>
<dbReference type="EMBL" id="BSXS01001201">
    <property type="protein sequence ID" value="GME75415.1"/>
    <property type="molecule type" value="Genomic_DNA"/>
</dbReference>
<gene>
    <name evidence="1" type="ORF">Amon02_000215100</name>
</gene>
<name>A0ACB5SWP0_AMBMO</name>
<dbReference type="Proteomes" id="UP001165064">
    <property type="component" value="Unassembled WGS sequence"/>
</dbReference>
<sequence length="190" mass="21284">MILLPPTAEEIYLEQAHHFSQLAAVQNRLRQQQQQQQQQQQHQEQHDQPQQQQLVQNAIDEHVERSSAAAAAAAEAAAHLSKEVSQMLENADSDQLDTKQMIELATAAAQNTGTQNSNRSEVSVSEAYQQIMRQQQQQHHQQQLQREQEGPDQLKTSTEGQYDPQLETDDIPGSVNDVSASEVGKLLSES</sequence>
<organism evidence="1 2">
    <name type="scientific">Ambrosiozyma monospora</name>
    <name type="common">Yeast</name>
    <name type="synonym">Endomycopsis monosporus</name>
    <dbReference type="NCBI Taxonomy" id="43982"/>
    <lineage>
        <taxon>Eukaryota</taxon>
        <taxon>Fungi</taxon>
        <taxon>Dikarya</taxon>
        <taxon>Ascomycota</taxon>
        <taxon>Saccharomycotina</taxon>
        <taxon>Pichiomycetes</taxon>
        <taxon>Pichiales</taxon>
        <taxon>Pichiaceae</taxon>
        <taxon>Ambrosiozyma</taxon>
    </lineage>
</organism>
<protein>
    <submittedName>
        <fullName evidence="1">Unnamed protein product</fullName>
    </submittedName>
</protein>
<accession>A0ACB5SWP0</accession>
<evidence type="ECO:0000313" key="1">
    <source>
        <dbReference type="EMBL" id="GME75415.1"/>
    </source>
</evidence>
<evidence type="ECO:0000313" key="2">
    <source>
        <dbReference type="Proteomes" id="UP001165064"/>
    </source>
</evidence>
<proteinExistence type="predicted"/>